<keyword evidence="2" id="KW-1185">Reference proteome</keyword>
<dbReference type="Proteomes" id="UP000326553">
    <property type="component" value="Chromosome"/>
</dbReference>
<gene>
    <name evidence="1" type="ORF">CP975_20355</name>
</gene>
<accession>A0A5J6HJ93</accession>
<organism evidence="1 2">
    <name type="scientific">Streptomyces alboniger</name>
    <dbReference type="NCBI Taxonomy" id="132473"/>
    <lineage>
        <taxon>Bacteria</taxon>
        <taxon>Bacillati</taxon>
        <taxon>Actinomycetota</taxon>
        <taxon>Actinomycetes</taxon>
        <taxon>Kitasatosporales</taxon>
        <taxon>Streptomycetaceae</taxon>
        <taxon>Streptomyces</taxon>
        <taxon>Streptomyces aurantiacus group</taxon>
    </lineage>
</organism>
<name>A0A5J6HJ93_STRAD</name>
<sequence>MPADRSPAYEVHYTWTPIQLLSGAVARRLVAFRVDHQGVTLGGAPAKYARQTAFVPWRDIEAVVLWQQKTAALSPMNYVGLRRRPGAPQLPGANSALSREQTGRLAPHIDHDVFLASRHINLWKLDRGRLAEALETFAPGVAVEEVSNT</sequence>
<protein>
    <submittedName>
        <fullName evidence="1">Uncharacterized protein</fullName>
    </submittedName>
</protein>
<proteinExistence type="predicted"/>
<reference evidence="1 2" key="1">
    <citation type="submission" date="2017-09" db="EMBL/GenBank/DDBJ databases">
        <authorList>
            <person name="Lee N."/>
            <person name="Cho B.-K."/>
        </authorList>
    </citation>
    <scope>NUCLEOTIDE SEQUENCE [LARGE SCALE GENOMIC DNA]</scope>
    <source>
        <strain evidence="1 2">ATCC 12461</strain>
    </source>
</reference>
<dbReference type="AlphaFoldDB" id="A0A5J6HJ93"/>
<dbReference type="RefSeq" id="WP_055529959.1">
    <property type="nucleotide sequence ID" value="NZ_CP023695.1"/>
</dbReference>
<evidence type="ECO:0000313" key="1">
    <source>
        <dbReference type="EMBL" id="QEV19538.1"/>
    </source>
</evidence>
<dbReference type="EMBL" id="CP023695">
    <property type="protein sequence ID" value="QEV19538.1"/>
    <property type="molecule type" value="Genomic_DNA"/>
</dbReference>
<dbReference type="OrthoDB" id="3362695at2"/>
<dbReference type="KEGG" id="salw:CP975_20355"/>
<evidence type="ECO:0000313" key="2">
    <source>
        <dbReference type="Proteomes" id="UP000326553"/>
    </source>
</evidence>